<keyword evidence="3" id="KW-0472">Membrane</keyword>
<dbReference type="NCBIfam" id="TIGR03926">
    <property type="entry name" value="T7_EssB"/>
    <property type="match status" value="1"/>
</dbReference>
<evidence type="ECO:0000256" key="1">
    <source>
        <dbReference type="ARBA" id="ARBA00010163"/>
    </source>
</evidence>
<dbReference type="InterPro" id="IPR042565">
    <property type="entry name" value="T7SS_EssB_C"/>
</dbReference>
<keyword evidence="3" id="KW-1133">Transmembrane helix</keyword>
<dbReference type="Gene3D" id="1.25.40.680">
    <property type="entry name" value="Type VII secretion system EssB, C-terminal-like domain"/>
    <property type="match status" value="1"/>
</dbReference>
<evidence type="ECO:0000256" key="3">
    <source>
        <dbReference type="SAM" id="Phobius"/>
    </source>
</evidence>
<dbReference type="Gene3D" id="1.10.510.10">
    <property type="entry name" value="Transferase(Phosphotransferase) domain 1"/>
    <property type="match status" value="1"/>
</dbReference>
<protein>
    <submittedName>
        <fullName evidence="4">Type VII secretion protein EssB</fullName>
    </submittedName>
</protein>
<dbReference type="Proteomes" id="UP000621631">
    <property type="component" value="Unassembled WGS sequence"/>
</dbReference>
<accession>A0ABR7VI29</accession>
<proteinExistence type="inferred from homology"/>
<feature type="transmembrane region" description="Helical" evidence="3">
    <location>
        <begin position="220"/>
        <end position="241"/>
    </location>
</feature>
<comment type="similarity">
    <text evidence="1">Belongs to the EssB family.</text>
</comment>
<evidence type="ECO:0000313" key="5">
    <source>
        <dbReference type="Proteomes" id="UP000621631"/>
    </source>
</evidence>
<evidence type="ECO:0000256" key="2">
    <source>
        <dbReference type="SAM" id="MobiDB-lite"/>
    </source>
</evidence>
<keyword evidence="3" id="KW-0812">Transmembrane</keyword>
<dbReference type="InterPro" id="IPR018778">
    <property type="entry name" value="T7SS_EssB"/>
</dbReference>
<feature type="region of interest" description="Disordered" evidence="2">
    <location>
        <begin position="378"/>
        <end position="446"/>
    </location>
</feature>
<evidence type="ECO:0000313" key="4">
    <source>
        <dbReference type="EMBL" id="MBD1221589.1"/>
    </source>
</evidence>
<keyword evidence="5" id="KW-1185">Reference proteome</keyword>
<reference evidence="4 5" key="1">
    <citation type="submission" date="2020-09" db="EMBL/GenBank/DDBJ databases">
        <title>Draft Genome Sequences of Oil-Oxidizing Bacteria Halomonas titanicae, Marinobacter lutaoensis, and Virgibacillus halodenitrificans Isolated from Highly Saline Environments.</title>
        <authorList>
            <person name="Grouzdev D.S."/>
            <person name="Sokolova D.S."/>
            <person name="Semenova E.M."/>
            <person name="Borzenkov I.A."/>
            <person name="Bidzhieva S.K."/>
            <person name="Poltaraus A.B."/>
            <person name="Nazina T.N."/>
        </authorList>
    </citation>
    <scope>NUCLEOTIDE SEQUENCE [LARGE SCALE GENOMIC DNA]</scope>
    <source>
        <strain evidence="4 5">VKM B-3472D</strain>
    </source>
</reference>
<sequence length="446" mass="52451">MAKESLTYLEEKTEVNLSYEEERINLIFQRAKLKLNDEMEIHFLKEIEPEFNKTFTLTEDQLIITLTPPDTFASFQAIHQQNVRSRWQFAYNILQKIQSHSLDRLKLIISPENIMYDRGLTPHFLHYGVKESLPPYEEDTDRLWLETKAIIAAIADEKYDFKTYLSHYETKDLSSVTKQIMHAASYVELYEIIEDNLKKDQAYEETVFHVPRKKWKFQRYISLALLIFLVPALIYTAYALFFKIPETEAYVASNRSFLQNEYSAVIDQLQKYDHDDMPYVVQYQLASSYIVSESLTEEQRENVQNTITLQSDRKYFLYWIDIGRGNYQEAVDTARLLEDRELIIYGLLKQREDIKTDQSLTGSEREDQLDAIEKEIDEYQEEMEKELEQQKEESDSEQGSTTVEEEAAGGQENGTSTVEKAKEKEESKESAETIKKDTKKEEDSKK</sequence>
<name>A0ABR7VI29_VIRHA</name>
<comment type="caution">
    <text evidence="4">The sequence shown here is derived from an EMBL/GenBank/DDBJ whole genome shotgun (WGS) entry which is preliminary data.</text>
</comment>
<dbReference type="Pfam" id="PF10140">
    <property type="entry name" value="YukC"/>
    <property type="match status" value="1"/>
</dbReference>
<feature type="compositionally biased region" description="Basic and acidic residues" evidence="2">
    <location>
        <begin position="419"/>
        <end position="446"/>
    </location>
</feature>
<gene>
    <name evidence="4" type="primary">essB</name>
    <name evidence="4" type="ORF">IC602_03130</name>
</gene>
<dbReference type="EMBL" id="JACWEZ010000002">
    <property type="protein sequence ID" value="MBD1221589.1"/>
    <property type="molecule type" value="Genomic_DNA"/>
</dbReference>
<organism evidence="4 5">
    <name type="scientific">Virgibacillus halodenitrificans</name>
    <name type="common">Bacillus halodenitrificans</name>
    <dbReference type="NCBI Taxonomy" id="1482"/>
    <lineage>
        <taxon>Bacteria</taxon>
        <taxon>Bacillati</taxon>
        <taxon>Bacillota</taxon>
        <taxon>Bacilli</taxon>
        <taxon>Bacillales</taxon>
        <taxon>Bacillaceae</taxon>
        <taxon>Virgibacillus</taxon>
    </lineage>
</organism>
<dbReference type="RefSeq" id="WP_189777045.1">
    <property type="nucleotide sequence ID" value="NZ_JACWEZ010000002.1"/>
</dbReference>